<evidence type="ECO:0000313" key="2">
    <source>
        <dbReference type="EMBL" id="HJB79490.1"/>
    </source>
</evidence>
<reference evidence="2" key="2">
    <citation type="submission" date="2021-04" db="EMBL/GenBank/DDBJ databases">
        <authorList>
            <person name="Gilroy R."/>
        </authorList>
    </citation>
    <scope>NUCLEOTIDE SEQUENCE</scope>
    <source>
        <strain evidence="2">CHK192-8294</strain>
    </source>
</reference>
<feature type="transmembrane region" description="Helical" evidence="1">
    <location>
        <begin position="65"/>
        <end position="87"/>
    </location>
</feature>
<proteinExistence type="predicted"/>
<keyword evidence="1" id="KW-0812">Transmembrane</keyword>
<keyword evidence="1" id="KW-1133">Transmembrane helix</keyword>
<dbReference type="Pfam" id="PF06961">
    <property type="entry name" value="DUF1294"/>
    <property type="match status" value="1"/>
</dbReference>
<dbReference type="EMBL" id="DWXO01000008">
    <property type="protein sequence ID" value="HJB79490.1"/>
    <property type="molecule type" value="Genomic_DNA"/>
</dbReference>
<evidence type="ECO:0000256" key="1">
    <source>
        <dbReference type="SAM" id="Phobius"/>
    </source>
</evidence>
<dbReference type="Proteomes" id="UP000823921">
    <property type="component" value="Unassembled WGS sequence"/>
</dbReference>
<protein>
    <submittedName>
        <fullName evidence="2">DUF1294 domain-containing protein</fullName>
    </submittedName>
</protein>
<evidence type="ECO:0000313" key="3">
    <source>
        <dbReference type="Proteomes" id="UP000823921"/>
    </source>
</evidence>
<keyword evidence="1" id="KW-0472">Membrane</keyword>
<reference evidence="2" key="1">
    <citation type="journal article" date="2021" name="PeerJ">
        <title>Extensive microbial diversity within the chicken gut microbiome revealed by metagenomics and culture.</title>
        <authorList>
            <person name="Gilroy R."/>
            <person name="Ravi A."/>
            <person name="Getino M."/>
            <person name="Pursley I."/>
            <person name="Horton D.L."/>
            <person name="Alikhan N.F."/>
            <person name="Baker D."/>
            <person name="Gharbi K."/>
            <person name="Hall N."/>
            <person name="Watson M."/>
            <person name="Adriaenssens E.M."/>
            <person name="Foster-Nyarko E."/>
            <person name="Jarju S."/>
            <person name="Secka A."/>
            <person name="Antonio M."/>
            <person name="Oren A."/>
            <person name="Chaudhuri R.R."/>
            <person name="La Ragione R."/>
            <person name="Hildebrand F."/>
            <person name="Pallen M.J."/>
        </authorList>
    </citation>
    <scope>NUCLEOTIDE SEQUENCE</scope>
    <source>
        <strain evidence="2">CHK192-8294</strain>
    </source>
</reference>
<name>A0A9D2SAU5_9FIRM</name>
<dbReference type="InterPro" id="IPR010718">
    <property type="entry name" value="DUF1294"/>
</dbReference>
<dbReference type="AlphaFoldDB" id="A0A9D2SAU5"/>
<comment type="caution">
    <text evidence="2">The sequence shown here is derived from an EMBL/GenBank/DDBJ whole genome shotgun (WGS) entry which is preliminary data.</text>
</comment>
<organism evidence="2 3">
    <name type="scientific">Candidatus Flavonifractor intestinigallinarum</name>
    <dbReference type="NCBI Taxonomy" id="2838586"/>
    <lineage>
        <taxon>Bacteria</taxon>
        <taxon>Bacillati</taxon>
        <taxon>Bacillota</taxon>
        <taxon>Clostridia</taxon>
        <taxon>Eubacteriales</taxon>
        <taxon>Oscillospiraceae</taxon>
        <taxon>Flavonifractor</taxon>
    </lineage>
</organism>
<sequence>MLKWIALWVACWSVADFVLMGVDKRKAKKHRWRVPEKTFFLIALVGGSPGAILGMYAFHHKTRHWYFKWGLPAIFIAQLALGGWAYWRFFLS</sequence>
<gene>
    <name evidence="2" type="ORF">H9712_00735</name>
</gene>
<accession>A0A9D2SAU5</accession>
<feature type="transmembrane region" description="Helical" evidence="1">
    <location>
        <begin position="39"/>
        <end position="58"/>
    </location>
</feature>